<name>A0A859R3N7_9HYPH</name>
<keyword evidence="11" id="KW-1185">Reference proteome</keyword>
<geneLocation type="plasmid" evidence="11">
    <name>pemeittgr7a</name>
</geneLocation>
<feature type="region of interest" description="Disordered" evidence="8">
    <location>
        <begin position="1"/>
        <end position="23"/>
    </location>
</feature>
<dbReference type="AlphaFoldDB" id="A0A859R3N7"/>
<evidence type="ECO:0000313" key="11">
    <source>
        <dbReference type="Proteomes" id="UP000510721"/>
    </source>
</evidence>
<evidence type="ECO:0000256" key="2">
    <source>
        <dbReference type="ARBA" id="ARBA00012438"/>
    </source>
</evidence>
<comment type="catalytic activity">
    <reaction evidence="1">
        <text>ATP + protein L-histidine = ADP + protein N-phospho-L-histidine.</text>
        <dbReference type="EC" id="2.7.13.3"/>
    </reaction>
</comment>
<keyword evidence="6" id="KW-0067">ATP-binding</keyword>
<dbReference type="KEGG" id="emx:FKV68_21625"/>
<keyword evidence="4" id="KW-0547">Nucleotide-binding</keyword>
<evidence type="ECO:0000256" key="8">
    <source>
        <dbReference type="SAM" id="MobiDB-lite"/>
    </source>
</evidence>
<proteinExistence type="predicted"/>
<dbReference type="InterPro" id="IPR003594">
    <property type="entry name" value="HATPase_dom"/>
</dbReference>
<dbReference type="SMART" id="SM00387">
    <property type="entry name" value="HATPase_c"/>
    <property type="match status" value="1"/>
</dbReference>
<evidence type="ECO:0000256" key="4">
    <source>
        <dbReference type="ARBA" id="ARBA00022741"/>
    </source>
</evidence>
<dbReference type="InterPro" id="IPR036890">
    <property type="entry name" value="HATPase_C_sf"/>
</dbReference>
<dbReference type="GO" id="GO:0004673">
    <property type="term" value="F:protein histidine kinase activity"/>
    <property type="evidence" value="ECO:0007669"/>
    <property type="project" value="UniProtKB-EC"/>
</dbReference>
<dbReference type="PRINTS" id="PR00344">
    <property type="entry name" value="BCTRLSENSOR"/>
</dbReference>
<keyword evidence="3" id="KW-0808">Transferase</keyword>
<evidence type="ECO:0000313" key="10">
    <source>
        <dbReference type="EMBL" id="QLL64238.1"/>
    </source>
</evidence>
<dbReference type="InterPro" id="IPR005467">
    <property type="entry name" value="His_kinase_dom"/>
</dbReference>
<evidence type="ECO:0000256" key="1">
    <source>
        <dbReference type="ARBA" id="ARBA00000085"/>
    </source>
</evidence>
<dbReference type="Pfam" id="PF02518">
    <property type="entry name" value="HATPase_c"/>
    <property type="match status" value="1"/>
</dbReference>
<gene>
    <name evidence="10" type="ORF">FKV68_21625</name>
</gene>
<dbReference type="PROSITE" id="PS50109">
    <property type="entry name" value="HIS_KIN"/>
    <property type="match status" value="1"/>
</dbReference>
<keyword evidence="5" id="KW-0418">Kinase</keyword>
<evidence type="ECO:0000259" key="9">
    <source>
        <dbReference type="PROSITE" id="PS50109"/>
    </source>
</evidence>
<dbReference type="EC" id="2.7.13.3" evidence="2"/>
<feature type="domain" description="Histidine kinase" evidence="9">
    <location>
        <begin position="39"/>
        <end position="255"/>
    </location>
</feature>
<reference evidence="10 11" key="1">
    <citation type="submission" date="2019-06" db="EMBL/GenBank/DDBJ databases">
        <title>Complete genome sequence of Ensifer mexicanus ITTG R7 isolated from nodules of Acacia angustissima (Mill.) Kuntze.</title>
        <authorList>
            <person name="Rincon-Rosales R."/>
            <person name="Rogel M.A."/>
            <person name="Guerrero G."/>
            <person name="Rincon-Molina C.I."/>
            <person name="Lopez-Lopez A."/>
            <person name="Martinez-Romero E."/>
        </authorList>
    </citation>
    <scope>NUCLEOTIDE SEQUENCE [LARGE SCALE GENOMIC DNA]</scope>
    <source>
        <strain evidence="10 11">ITTG R7</strain>
        <plasmid evidence="11">pemeittgr7a</plasmid>
    </source>
</reference>
<organism evidence="10 11">
    <name type="scientific">Sinorhizobium mexicanum</name>
    <dbReference type="NCBI Taxonomy" id="375549"/>
    <lineage>
        <taxon>Bacteria</taxon>
        <taxon>Pseudomonadati</taxon>
        <taxon>Pseudomonadota</taxon>
        <taxon>Alphaproteobacteria</taxon>
        <taxon>Hyphomicrobiales</taxon>
        <taxon>Rhizobiaceae</taxon>
        <taxon>Sinorhizobium/Ensifer group</taxon>
        <taxon>Sinorhizobium</taxon>
    </lineage>
</organism>
<keyword evidence="7" id="KW-0902">Two-component regulatory system</keyword>
<dbReference type="Gene3D" id="3.30.565.10">
    <property type="entry name" value="Histidine kinase-like ATPase, C-terminal domain"/>
    <property type="match status" value="1"/>
</dbReference>
<evidence type="ECO:0000256" key="7">
    <source>
        <dbReference type="ARBA" id="ARBA00023012"/>
    </source>
</evidence>
<protein>
    <recommendedName>
        <fullName evidence="2">histidine kinase</fullName>
        <ecNumber evidence="2">2.7.13.3</ecNumber>
    </recommendedName>
</protein>
<dbReference type="SUPFAM" id="SSF55874">
    <property type="entry name" value="ATPase domain of HSP90 chaperone/DNA topoisomerase II/histidine kinase"/>
    <property type="match status" value="1"/>
</dbReference>
<evidence type="ECO:0000256" key="3">
    <source>
        <dbReference type="ARBA" id="ARBA00022679"/>
    </source>
</evidence>
<keyword evidence="10" id="KW-0614">Plasmid</keyword>
<dbReference type="EMBL" id="CP041239">
    <property type="protein sequence ID" value="QLL64238.1"/>
    <property type="molecule type" value="Genomic_DNA"/>
</dbReference>
<dbReference type="InterPro" id="IPR004358">
    <property type="entry name" value="Sig_transdc_His_kin-like_C"/>
</dbReference>
<evidence type="ECO:0000256" key="6">
    <source>
        <dbReference type="ARBA" id="ARBA00022840"/>
    </source>
</evidence>
<dbReference type="PANTHER" id="PTHR43065">
    <property type="entry name" value="SENSOR HISTIDINE KINASE"/>
    <property type="match status" value="1"/>
</dbReference>
<dbReference type="GO" id="GO:0005524">
    <property type="term" value="F:ATP binding"/>
    <property type="evidence" value="ECO:0007669"/>
    <property type="project" value="UniProtKB-KW"/>
</dbReference>
<sequence>MALGRLPAHQTPAPLTSGGRGSEAVPAVTATDSRLLLSSIVHDFNNLLTPIVTILEELQARHVGTSRQLKKIDGAIYCAFCAKVLARQLLDFVNPRPVSLEPVQIRQLLEPLETALVSTLSPDIRLKLDIAEELPPAFIDRQLVERALLNLVLNARDAMPEGGDLTITAALEFPPASHPGGPERMIRLSVADCGLGMDDQTLKMAGQPNFSTRTNGTGLGLATVKQLMESLGGGLSITSAPRRGTTIDLWMPALLAGFAD</sequence>
<dbReference type="GO" id="GO:0000160">
    <property type="term" value="P:phosphorelay signal transduction system"/>
    <property type="evidence" value="ECO:0007669"/>
    <property type="project" value="UniProtKB-KW"/>
</dbReference>
<accession>A0A859R3N7</accession>
<dbReference type="Proteomes" id="UP000510721">
    <property type="component" value="Plasmid pEmeITTGR7a"/>
</dbReference>
<dbReference type="PANTHER" id="PTHR43065:SF46">
    <property type="entry name" value="C4-DICARBOXYLATE TRANSPORT SENSOR PROTEIN DCTB"/>
    <property type="match status" value="1"/>
</dbReference>
<evidence type="ECO:0000256" key="5">
    <source>
        <dbReference type="ARBA" id="ARBA00022777"/>
    </source>
</evidence>